<evidence type="ECO:0000313" key="2">
    <source>
        <dbReference type="Proteomes" id="UP001218188"/>
    </source>
</evidence>
<gene>
    <name evidence="1" type="ORF">C8F04DRAFT_1247544</name>
</gene>
<dbReference type="AlphaFoldDB" id="A0AAD6TJT1"/>
<reference evidence="1" key="1">
    <citation type="submission" date="2023-03" db="EMBL/GenBank/DDBJ databases">
        <title>Massive genome expansion in bonnet fungi (Mycena s.s.) driven by repeated elements and novel gene families across ecological guilds.</title>
        <authorList>
            <consortium name="Lawrence Berkeley National Laboratory"/>
            <person name="Harder C.B."/>
            <person name="Miyauchi S."/>
            <person name="Viragh M."/>
            <person name="Kuo A."/>
            <person name="Thoen E."/>
            <person name="Andreopoulos B."/>
            <person name="Lu D."/>
            <person name="Skrede I."/>
            <person name="Drula E."/>
            <person name="Henrissat B."/>
            <person name="Morin E."/>
            <person name="Kohler A."/>
            <person name="Barry K."/>
            <person name="LaButti K."/>
            <person name="Morin E."/>
            <person name="Salamov A."/>
            <person name="Lipzen A."/>
            <person name="Mereny Z."/>
            <person name="Hegedus B."/>
            <person name="Baldrian P."/>
            <person name="Stursova M."/>
            <person name="Weitz H."/>
            <person name="Taylor A."/>
            <person name="Grigoriev I.V."/>
            <person name="Nagy L.G."/>
            <person name="Martin F."/>
            <person name="Kauserud H."/>
        </authorList>
    </citation>
    <scope>NUCLEOTIDE SEQUENCE</scope>
    <source>
        <strain evidence="1">CBHHK200</strain>
    </source>
</reference>
<accession>A0AAD6TJT1</accession>
<organism evidence="1 2">
    <name type="scientific">Mycena alexandri</name>
    <dbReference type="NCBI Taxonomy" id="1745969"/>
    <lineage>
        <taxon>Eukaryota</taxon>
        <taxon>Fungi</taxon>
        <taxon>Dikarya</taxon>
        <taxon>Basidiomycota</taxon>
        <taxon>Agaricomycotina</taxon>
        <taxon>Agaricomycetes</taxon>
        <taxon>Agaricomycetidae</taxon>
        <taxon>Agaricales</taxon>
        <taxon>Marasmiineae</taxon>
        <taxon>Mycenaceae</taxon>
        <taxon>Mycena</taxon>
    </lineage>
</organism>
<sequence>MSLADEIYSPVPNLFLAGLACHIPSKTPISTKGQSLHGGQTSLAVLPVELVIIILDLAAFPCRPPRTPGADYALQICNFALSLDAHSFRLTAAVLVLSPMSEHRRPLTSTPHELVQTARQYSFSRIMFYYEHPWRSEPKFWDELVRSRDNVWTAAEKQMDERNLVHHPLLQAPGYSVL</sequence>
<evidence type="ECO:0000313" key="1">
    <source>
        <dbReference type="EMBL" id="KAJ7047944.1"/>
    </source>
</evidence>
<keyword evidence="2" id="KW-1185">Reference proteome</keyword>
<comment type="caution">
    <text evidence="1">The sequence shown here is derived from an EMBL/GenBank/DDBJ whole genome shotgun (WGS) entry which is preliminary data.</text>
</comment>
<dbReference type="EMBL" id="JARJCM010000001">
    <property type="protein sequence ID" value="KAJ7047944.1"/>
    <property type="molecule type" value="Genomic_DNA"/>
</dbReference>
<name>A0AAD6TJT1_9AGAR</name>
<protein>
    <submittedName>
        <fullName evidence="1">Uncharacterized protein</fullName>
    </submittedName>
</protein>
<proteinExistence type="predicted"/>
<dbReference type="Proteomes" id="UP001218188">
    <property type="component" value="Unassembled WGS sequence"/>
</dbReference>